<dbReference type="Proteomes" id="UP001278500">
    <property type="component" value="Unassembled WGS sequence"/>
</dbReference>
<reference evidence="3" key="2">
    <citation type="submission" date="2023-06" db="EMBL/GenBank/DDBJ databases">
        <authorList>
            <consortium name="Lawrence Berkeley National Laboratory"/>
            <person name="Haridas S."/>
            <person name="Hensen N."/>
            <person name="Bonometti L."/>
            <person name="Westerberg I."/>
            <person name="Brannstrom I.O."/>
            <person name="Guillou S."/>
            <person name="Cros-Aarteil S."/>
            <person name="Calhoun S."/>
            <person name="Kuo A."/>
            <person name="Mondo S."/>
            <person name="Pangilinan J."/>
            <person name="Riley R."/>
            <person name="Labutti K."/>
            <person name="Andreopoulos B."/>
            <person name="Lipzen A."/>
            <person name="Chen C."/>
            <person name="Yanf M."/>
            <person name="Daum C."/>
            <person name="Ng V."/>
            <person name="Clum A."/>
            <person name="Steindorff A."/>
            <person name="Ohm R."/>
            <person name="Martin F."/>
            <person name="Silar P."/>
            <person name="Natvig D."/>
            <person name="Lalanne C."/>
            <person name="Gautier V."/>
            <person name="Ament-Velasquez S.L."/>
            <person name="Kruys A."/>
            <person name="Hutchinson M.I."/>
            <person name="Powell A.J."/>
            <person name="Barry K."/>
            <person name="Miller A.N."/>
            <person name="Grigoriev I.V."/>
            <person name="Debuchy R."/>
            <person name="Gladieux P."/>
            <person name="Thoren M.H."/>
            <person name="Johannesson H."/>
        </authorList>
    </citation>
    <scope>NUCLEOTIDE SEQUENCE</scope>
    <source>
        <strain evidence="3">CBS 560.94</strain>
    </source>
</reference>
<dbReference type="EMBL" id="JAUEPP010000011">
    <property type="protein sequence ID" value="KAK3334328.1"/>
    <property type="molecule type" value="Genomic_DNA"/>
</dbReference>
<feature type="region of interest" description="Disordered" evidence="2">
    <location>
        <begin position="673"/>
        <end position="711"/>
    </location>
</feature>
<feature type="compositionally biased region" description="Basic and acidic residues" evidence="2">
    <location>
        <begin position="309"/>
        <end position="324"/>
    </location>
</feature>
<keyword evidence="4" id="KW-1185">Reference proteome</keyword>
<feature type="compositionally biased region" description="Low complexity" evidence="2">
    <location>
        <begin position="1260"/>
        <end position="1271"/>
    </location>
</feature>
<feature type="coiled-coil region" evidence="1">
    <location>
        <begin position="606"/>
        <end position="633"/>
    </location>
</feature>
<evidence type="ECO:0000313" key="3">
    <source>
        <dbReference type="EMBL" id="KAK3334328.1"/>
    </source>
</evidence>
<dbReference type="GeneID" id="87864786"/>
<feature type="compositionally biased region" description="Basic and acidic residues" evidence="2">
    <location>
        <begin position="834"/>
        <end position="845"/>
    </location>
</feature>
<feature type="compositionally biased region" description="Basic and acidic residues" evidence="2">
    <location>
        <begin position="687"/>
        <end position="711"/>
    </location>
</feature>
<accession>A0AAE0IZS8</accession>
<gene>
    <name evidence="3" type="ORF">B0H65DRAFT_481548</name>
</gene>
<feature type="compositionally biased region" description="Basic and acidic residues" evidence="2">
    <location>
        <begin position="991"/>
        <end position="1019"/>
    </location>
</feature>
<evidence type="ECO:0000313" key="4">
    <source>
        <dbReference type="Proteomes" id="UP001278500"/>
    </source>
</evidence>
<feature type="region of interest" description="Disordered" evidence="2">
    <location>
        <begin position="991"/>
        <end position="1023"/>
    </location>
</feature>
<keyword evidence="1" id="KW-0175">Coiled coil</keyword>
<feature type="region of interest" description="Disordered" evidence="2">
    <location>
        <begin position="287"/>
        <end position="339"/>
    </location>
</feature>
<name>A0AAE0IZS8_9PEZI</name>
<feature type="region of interest" description="Disordered" evidence="2">
    <location>
        <begin position="811"/>
        <end position="851"/>
    </location>
</feature>
<proteinExistence type="predicted"/>
<evidence type="ECO:0000256" key="1">
    <source>
        <dbReference type="SAM" id="Coils"/>
    </source>
</evidence>
<protein>
    <submittedName>
        <fullName evidence="3">Uncharacterized protein</fullName>
    </submittedName>
</protein>
<reference evidence="3" key="1">
    <citation type="journal article" date="2023" name="Mol. Phylogenet. Evol.">
        <title>Genome-scale phylogeny and comparative genomics of the fungal order Sordariales.</title>
        <authorList>
            <person name="Hensen N."/>
            <person name="Bonometti L."/>
            <person name="Westerberg I."/>
            <person name="Brannstrom I.O."/>
            <person name="Guillou S."/>
            <person name="Cros-Aarteil S."/>
            <person name="Calhoun S."/>
            <person name="Haridas S."/>
            <person name="Kuo A."/>
            <person name="Mondo S."/>
            <person name="Pangilinan J."/>
            <person name="Riley R."/>
            <person name="LaButti K."/>
            <person name="Andreopoulos B."/>
            <person name="Lipzen A."/>
            <person name="Chen C."/>
            <person name="Yan M."/>
            <person name="Daum C."/>
            <person name="Ng V."/>
            <person name="Clum A."/>
            <person name="Steindorff A."/>
            <person name="Ohm R.A."/>
            <person name="Martin F."/>
            <person name="Silar P."/>
            <person name="Natvig D.O."/>
            <person name="Lalanne C."/>
            <person name="Gautier V."/>
            <person name="Ament-Velasquez S.L."/>
            <person name="Kruys A."/>
            <person name="Hutchinson M.I."/>
            <person name="Powell A.J."/>
            <person name="Barry K."/>
            <person name="Miller A.N."/>
            <person name="Grigoriev I.V."/>
            <person name="Debuchy R."/>
            <person name="Gladieux P."/>
            <person name="Hiltunen Thoren M."/>
            <person name="Johannesson H."/>
        </authorList>
    </citation>
    <scope>NUCLEOTIDE SEQUENCE</scope>
    <source>
        <strain evidence="3">CBS 560.94</strain>
    </source>
</reference>
<dbReference type="RefSeq" id="XP_062676494.1">
    <property type="nucleotide sequence ID" value="XM_062827632.1"/>
</dbReference>
<feature type="region of interest" description="Disordered" evidence="2">
    <location>
        <begin position="1260"/>
        <end position="1290"/>
    </location>
</feature>
<evidence type="ECO:0000256" key="2">
    <source>
        <dbReference type="SAM" id="MobiDB-lite"/>
    </source>
</evidence>
<comment type="caution">
    <text evidence="3">The sequence shown here is derived from an EMBL/GenBank/DDBJ whole genome shotgun (WGS) entry which is preliminary data.</text>
</comment>
<organism evidence="3 4">
    <name type="scientific">Neurospora tetraspora</name>
    <dbReference type="NCBI Taxonomy" id="94610"/>
    <lineage>
        <taxon>Eukaryota</taxon>
        <taxon>Fungi</taxon>
        <taxon>Dikarya</taxon>
        <taxon>Ascomycota</taxon>
        <taxon>Pezizomycotina</taxon>
        <taxon>Sordariomycetes</taxon>
        <taxon>Sordariomycetidae</taxon>
        <taxon>Sordariales</taxon>
        <taxon>Sordariaceae</taxon>
        <taxon>Neurospora</taxon>
    </lineage>
</organism>
<sequence>MVASGLCRVAATARVRRPASWVTFKSAVIVHHPLRHHLAHRIRIHPHHREFLRPTTASSAPQLAVTEQPDRLALEAPPCLPSRSLKAKKWRKIRDATSKALECLTDINKTQQDIQEALQVLVRTYNSVSGFYTDIKVHTTAYRDFAACRTAVDIAGSAVEAREALWEADVNLKEAQKELDLALAPGADAQDVELKAEQVRTCEAARTAREKEFREANEAVLESSGIFLNTPHPQTRKQAEIKREDYEWMLRAVEEILKYRDWLYMKAKQLRAASIAADKLNRSCEAGKETAATPIEQSANEQIEQPAEAEQHNDMENVRERPTPIEEYEDEPERVKNLESSKLYQRPTIRLNETTTETKSIQLKDSLVDHYPPIAFPFKVTTTVMETLHKLFEECCYQFALAHIPHHLAERNWDCPEAVELSTWHWTFSELLRSNPRYVFAFDTDYAFEKAVPARRRVTYVYNHLLALKVIRNQTVHPRPLNPMVLPKILRRAGELARLFRDRRLQQDIQQLSSEITRVLAALQTRRAESLKAGRTHELYHQIVADKAAVQRIRNRLPSPQVSASQERWAACAMFEKDIERLMEALPVAIQADEEARLQAELPPLVEMAEKMAAQVEKRNAEMQLRLEAVRKSRSDMVLGTMQFVLDKHVRRMRNGWFPYFKPLGRERELGVVGSPLPSAEQGGPQEKLEPHERHGHQEHPEPQEQQDEKAGLGLSCLEKTSHARRAMIRNALARDLQREERECEREQANADVDAHADATGMPTEEERFRPGCVPSIPEEEMWNAARKASEEENPFWVQPSFGASQYLTEQQRYEPRQRRQRQRQQEENLEAAKWNDEAADKFESGDMAPDGYRATTSAFFEMLERREKPPVEDFKKRAMKEMAAAAAKATKAEQEGENEEQVEAGEDRRTFMKFLNEYKALSEENFMKKGMSRRAAGLAYMKQSRALEREYIWQRRTLEKQMKILQEEIFMIGKEMKLLNMEKRRLEVKREREKAKGEMAKAEKKQGRDDEDKNKNELEPAAVDDVDDKAAINDGIKALAELAIKRKKLMLKIESLKERKRTIRGVSKKFKELDSARPIVWIKIDHTEKAATDGPSSHLVAKEADFDSPIETGPEAARDGGDLPAVGSEVTDVDVNVDTNTGTELTETEAGRTSIEEGVVDADVEGASFELSPEEAAMKAFLDGRQTQTQTRTQAEAEAAQEVAEEVAPKDTGLEASVEAIPAGEVAVEKVATLEISVVEPFNPETTALQEVTAEETALTTTSVNEETPPLFLPTPRPPRGEVLDESSSLRLPKRSLRTLPLYLCRRTSRP</sequence>